<accession>A0A117NFP9</accession>
<gene>
    <name evidence="1" type="ORF">ABT39_MTgene2395</name>
</gene>
<sequence length="48" mass="5337">MEYEVLYDLMSAICLSIIWDEVRSPLWAGTMLVGGDALALFGALRCRS</sequence>
<dbReference type="EMBL" id="LKAM01000017">
    <property type="protein sequence ID" value="KUM45560.1"/>
    <property type="molecule type" value="Genomic_DNA"/>
</dbReference>
<dbReference type="AlphaFoldDB" id="A0A117NFP9"/>
<protein>
    <submittedName>
        <fullName evidence="1">Uncharacterized protein</fullName>
    </submittedName>
</protein>
<proteinExistence type="predicted"/>
<comment type="caution">
    <text evidence="1">The sequence shown here is derived from an EMBL/GenBank/DDBJ whole genome shotgun (WGS) entry which is preliminary data.</text>
</comment>
<keyword evidence="1" id="KW-0496">Mitochondrion</keyword>
<reference evidence="1" key="1">
    <citation type="journal article" date="2015" name="Genome Biol. Evol.">
        <title>Organellar Genomes of White Spruce (Picea glauca): Assembly and Annotation.</title>
        <authorList>
            <person name="Jackman S.D."/>
            <person name="Warren R.L."/>
            <person name="Gibb E.A."/>
            <person name="Vandervalk B.P."/>
            <person name="Mohamadi H."/>
            <person name="Chu J."/>
            <person name="Raymond A."/>
            <person name="Pleasance S."/>
            <person name="Coope R."/>
            <person name="Wildung M.R."/>
            <person name="Ritland C.E."/>
            <person name="Bousquet J."/>
            <person name="Jones S.J."/>
            <person name="Bohlmann J."/>
            <person name="Birol I."/>
        </authorList>
    </citation>
    <scope>NUCLEOTIDE SEQUENCE [LARGE SCALE GENOMIC DNA]</scope>
    <source>
        <tissue evidence="1">Flushing bud</tissue>
    </source>
</reference>
<evidence type="ECO:0000313" key="1">
    <source>
        <dbReference type="EMBL" id="KUM45560.1"/>
    </source>
</evidence>
<organism evidence="1">
    <name type="scientific">Picea glauca</name>
    <name type="common">White spruce</name>
    <name type="synonym">Pinus glauca</name>
    <dbReference type="NCBI Taxonomy" id="3330"/>
    <lineage>
        <taxon>Eukaryota</taxon>
        <taxon>Viridiplantae</taxon>
        <taxon>Streptophyta</taxon>
        <taxon>Embryophyta</taxon>
        <taxon>Tracheophyta</taxon>
        <taxon>Spermatophyta</taxon>
        <taxon>Pinopsida</taxon>
        <taxon>Pinidae</taxon>
        <taxon>Conifers I</taxon>
        <taxon>Pinales</taxon>
        <taxon>Pinaceae</taxon>
        <taxon>Picea</taxon>
    </lineage>
</organism>
<name>A0A117NFP9_PICGL</name>
<geneLocation type="mitochondrion" evidence="1"/>